<dbReference type="EMBL" id="JAUPEV010000012">
    <property type="protein sequence ID" value="MDO7253682.1"/>
    <property type="molecule type" value="Genomic_DNA"/>
</dbReference>
<evidence type="ECO:0000313" key="3">
    <source>
        <dbReference type="EMBL" id="MDP2539630.1"/>
    </source>
</evidence>
<gene>
    <name evidence="2" type="ORF">Q5I04_07140</name>
    <name evidence="3" type="ORF">Q5I06_07575</name>
</gene>
<evidence type="ECO:0000259" key="1">
    <source>
        <dbReference type="Pfam" id="PF11741"/>
    </source>
</evidence>
<dbReference type="Pfam" id="PF11741">
    <property type="entry name" value="AMIN"/>
    <property type="match status" value="1"/>
</dbReference>
<reference evidence="2 4" key="3">
    <citation type="journal article" date="2024" name="Syst. Appl. Microbiol.">
        <title>Helicobacter cappadocius sp. nov., from lizards: The first psychrotrophic Helicobacter species.</title>
        <authorList>
            <person name="Aydin F."/>
            <person name="Tarhane S."/>
            <person name="Karakaya E."/>
            <person name="Abay S."/>
            <person name="Kayman T."/>
            <person name="Guran O."/>
            <person name="Bozkurt E."/>
            <person name="Uzum N."/>
            <person name="Avci A."/>
            <person name="Olgun K."/>
            <person name="Jablonski D."/>
            <person name="Guran C."/>
            <person name="Burcin Saticioglu I."/>
        </authorList>
    </citation>
    <scope>NUCLEOTIDE SEQUENCE [LARGE SCALE GENOMIC DNA]</scope>
    <source>
        <strain evidence="2">Faydin-H75</strain>
        <strain evidence="4">faydin-H76</strain>
    </source>
</reference>
<dbReference type="Proteomes" id="UP001240777">
    <property type="component" value="Unassembled WGS sequence"/>
</dbReference>
<dbReference type="AlphaFoldDB" id="A0AA90TFH1"/>
<reference evidence="3 5" key="1">
    <citation type="submission" date="2023-07" db="EMBL/GenBank/DDBJ databases">
        <title>Unpublished Manusciprt.</title>
        <authorList>
            <person name="Aydin F."/>
            <person name="Tarhane S."/>
            <person name="Saticioglu I.B."/>
            <person name="Karakaya E."/>
            <person name="Abay S."/>
            <person name="Guran O."/>
            <person name="Bozkurt E."/>
            <person name="Uzum N."/>
            <person name="Olgun K."/>
            <person name="Jablonski D."/>
        </authorList>
    </citation>
    <scope>NUCLEOTIDE SEQUENCE</scope>
    <source>
        <strain evidence="5">faydin-H75</strain>
        <strain evidence="3">Faydin-H76</strain>
    </source>
</reference>
<protein>
    <submittedName>
        <fullName evidence="3">AMIN domain-containing protein</fullName>
    </submittedName>
</protein>
<dbReference type="RefSeq" id="WP_305517522.1">
    <property type="nucleotide sequence ID" value="NZ_JAUPEV010000012.1"/>
</dbReference>
<dbReference type="Gene3D" id="2.60.40.3500">
    <property type="match status" value="1"/>
</dbReference>
<dbReference type="Proteomes" id="UP001177258">
    <property type="component" value="Unassembled WGS sequence"/>
</dbReference>
<dbReference type="EMBL" id="JAUYZK010000012">
    <property type="protein sequence ID" value="MDP2539630.1"/>
    <property type="molecule type" value="Genomic_DNA"/>
</dbReference>
<evidence type="ECO:0000313" key="2">
    <source>
        <dbReference type="EMBL" id="MDO7253682.1"/>
    </source>
</evidence>
<dbReference type="InterPro" id="IPR021731">
    <property type="entry name" value="AMIN_dom"/>
</dbReference>
<proteinExistence type="predicted"/>
<keyword evidence="5" id="KW-1185">Reference proteome</keyword>
<comment type="caution">
    <text evidence="3">The sequence shown here is derived from an EMBL/GenBank/DDBJ whole genome shotgun (WGS) entry which is preliminary data.</text>
</comment>
<accession>A0AA90TFH1</accession>
<name>A0AA90TFH1_9HELI</name>
<evidence type="ECO:0000313" key="4">
    <source>
        <dbReference type="Proteomes" id="UP001177258"/>
    </source>
</evidence>
<organism evidence="3 4">
    <name type="scientific">Helicobacter cappadocius</name>
    <dbReference type="NCBI Taxonomy" id="3063998"/>
    <lineage>
        <taxon>Bacteria</taxon>
        <taxon>Pseudomonadati</taxon>
        <taxon>Campylobacterota</taxon>
        <taxon>Epsilonproteobacteria</taxon>
        <taxon>Campylobacterales</taxon>
        <taxon>Helicobacteraceae</taxon>
        <taxon>Helicobacter</taxon>
    </lineage>
</organism>
<evidence type="ECO:0000313" key="5">
    <source>
        <dbReference type="Proteomes" id="UP001240777"/>
    </source>
</evidence>
<sequence length="197" mass="23193">MKKNLIIFFIFYALIGRENPFEPVVNPKDSSENSIQDSKGYFEAFDFKLPTTARILKSVSVTYQNIDGSIDTKTFNIDKSIDWHYPLSLSQKNALVSEETNYYAIKPFEFFVKDNKLYIHSAENIQRSFVLPTPYRIIIDIDRKTQNINQSIDISKKYYSKISIGTHQNFYRIVITLDGQYRYKIDKEDEYYIISVK</sequence>
<feature type="domain" description="AMIN" evidence="1">
    <location>
        <begin position="116"/>
        <end position="195"/>
    </location>
</feature>
<reference evidence="2" key="2">
    <citation type="submission" date="2023-07" db="EMBL/GenBank/DDBJ databases">
        <authorList>
            <person name="Aydin F."/>
            <person name="Tarhane S."/>
            <person name="Saticioglu I.B."/>
            <person name="Karakaya E."/>
            <person name="Abay S."/>
            <person name="Guran O."/>
            <person name="Bozkurt E."/>
            <person name="Uzum N."/>
            <person name="Olgun K."/>
            <person name="Jablonski D."/>
        </authorList>
    </citation>
    <scope>NUCLEOTIDE SEQUENCE</scope>
    <source>
        <strain evidence="2">Faydin-H75</strain>
    </source>
</reference>